<sequence>MVDPWWAAGSCPLLCVEPCWRPSSSTGCCPPRASGSKPPWLSDAPDQCALLSSAFICAQLCVSHHGLPLLLLGTVKFVIGFEDVPRSPTTCIRHVLQRCSVKFYYC</sequence>
<name>M8B0Q2_AEGTA</name>
<protein>
    <submittedName>
        <fullName evidence="1">Uncharacterized protein</fullName>
    </submittedName>
</protein>
<reference evidence="1" key="1">
    <citation type="submission" date="2015-06" db="UniProtKB">
        <authorList>
            <consortium name="EnsemblPlants"/>
        </authorList>
    </citation>
    <scope>IDENTIFICATION</scope>
</reference>
<accession>M8B0Q2</accession>
<organism evidence="1">
    <name type="scientific">Aegilops tauschii</name>
    <name type="common">Tausch's goatgrass</name>
    <name type="synonym">Aegilops squarrosa</name>
    <dbReference type="NCBI Taxonomy" id="37682"/>
    <lineage>
        <taxon>Eukaryota</taxon>
        <taxon>Viridiplantae</taxon>
        <taxon>Streptophyta</taxon>
        <taxon>Embryophyta</taxon>
        <taxon>Tracheophyta</taxon>
        <taxon>Spermatophyta</taxon>
        <taxon>Magnoliopsida</taxon>
        <taxon>Liliopsida</taxon>
        <taxon>Poales</taxon>
        <taxon>Poaceae</taxon>
        <taxon>BOP clade</taxon>
        <taxon>Pooideae</taxon>
        <taxon>Triticodae</taxon>
        <taxon>Triticeae</taxon>
        <taxon>Triticinae</taxon>
        <taxon>Aegilops</taxon>
    </lineage>
</organism>
<proteinExistence type="predicted"/>
<evidence type="ECO:0000313" key="1">
    <source>
        <dbReference type="EnsemblPlants" id="EMT10327"/>
    </source>
</evidence>
<dbReference type="EnsemblPlants" id="EMT10327">
    <property type="protein sequence ID" value="EMT10327"/>
    <property type="gene ID" value="F775_25293"/>
</dbReference>
<dbReference type="AlphaFoldDB" id="M8B0Q2"/>